<organism evidence="2 3">
    <name type="scientific">Dickeya undicola</name>
    <dbReference type="NCBI Taxonomy" id="1577887"/>
    <lineage>
        <taxon>Bacteria</taxon>
        <taxon>Pseudomonadati</taxon>
        <taxon>Pseudomonadota</taxon>
        <taxon>Gammaproteobacteria</taxon>
        <taxon>Enterobacterales</taxon>
        <taxon>Pectobacteriaceae</taxon>
        <taxon>Dickeya</taxon>
    </lineage>
</organism>
<sequence>MESSKSHQQSVEQQFGEQANAYLNSAVHAQGEDLAELARRLQGKNHASVLDLGCGAGHVSFTVASLVDNVVACDLSPRMLDVVASAAQEKGLTNISTQQAVAESLPFADDSVDVVVSRYSAHHWQDVGQALREVNRVLKPGGEAILMDVVSPGHPVLDVYLQTVEMLRDTSHVRNYTPGEWLMMLGEAGLTIRSLQTSHLHLEFQSWVARMRTPEHFVTAIRALQQQMSAEVTRHYNIRQDGSFTTDIAFIVVSKG</sequence>
<protein>
    <submittedName>
        <fullName evidence="2">Class I SAM-dependent methyltransferase</fullName>
    </submittedName>
</protein>
<gene>
    <name evidence="2" type="ORF">EF878_17480</name>
</gene>
<dbReference type="PANTHER" id="PTHR42912:SF93">
    <property type="entry name" value="N6-ADENOSINE-METHYLTRANSFERASE TMT1A"/>
    <property type="match status" value="1"/>
</dbReference>
<accession>A0A3N0FV01</accession>
<dbReference type="PANTHER" id="PTHR42912">
    <property type="entry name" value="METHYLTRANSFERASE"/>
    <property type="match status" value="1"/>
</dbReference>
<dbReference type="EMBL" id="RJLR01000029">
    <property type="protein sequence ID" value="RNM03852.1"/>
    <property type="molecule type" value="Genomic_DNA"/>
</dbReference>
<dbReference type="OrthoDB" id="529208at2"/>
<proteinExistence type="predicted"/>
<keyword evidence="2" id="KW-0489">Methyltransferase</keyword>
<feature type="domain" description="Methyltransferase type 11" evidence="1">
    <location>
        <begin position="50"/>
        <end position="145"/>
    </location>
</feature>
<evidence type="ECO:0000313" key="3">
    <source>
        <dbReference type="Proteomes" id="UP000276061"/>
    </source>
</evidence>
<dbReference type="Proteomes" id="UP000276061">
    <property type="component" value="Unassembled WGS sequence"/>
</dbReference>
<dbReference type="InterPro" id="IPR029063">
    <property type="entry name" value="SAM-dependent_MTases_sf"/>
</dbReference>
<dbReference type="RefSeq" id="WP_123253174.1">
    <property type="nucleotide sequence ID" value="NZ_RJLR01000029.1"/>
</dbReference>
<dbReference type="GO" id="GO:0008757">
    <property type="term" value="F:S-adenosylmethionine-dependent methyltransferase activity"/>
    <property type="evidence" value="ECO:0007669"/>
    <property type="project" value="InterPro"/>
</dbReference>
<dbReference type="InterPro" id="IPR050508">
    <property type="entry name" value="Methyltransf_Superfamily"/>
</dbReference>
<dbReference type="GO" id="GO:0032259">
    <property type="term" value="P:methylation"/>
    <property type="evidence" value="ECO:0007669"/>
    <property type="project" value="UniProtKB-KW"/>
</dbReference>
<dbReference type="AlphaFoldDB" id="A0A3N0FV01"/>
<dbReference type="CDD" id="cd02440">
    <property type="entry name" value="AdoMet_MTases"/>
    <property type="match status" value="1"/>
</dbReference>
<dbReference type="Gene3D" id="3.40.50.150">
    <property type="entry name" value="Vaccinia Virus protein VP39"/>
    <property type="match status" value="1"/>
</dbReference>
<name>A0A3N0FV01_9GAMM</name>
<dbReference type="Pfam" id="PF08241">
    <property type="entry name" value="Methyltransf_11"/>
    <property type="match status" value="1"/>
</dbReference>
<evidence type="ECO:0000313" key="2">
    <source>
        <dbReference type="EMBL" id="RNM03852.1"/>
    </source>
</evidence>
<dbReference type="SUPFAM" id="SSF53335">
    <property type="entry name" value="S-adenosyl-L-methionine-dependent methyltransferases"/>
    <property type="match status" value="1"/>
</dbReference>
<reference evidence="2 3" key="1">
    <citation type="submission" date="2018-11" db="EMBL/GenBank/DDBJ databases">
        <title>Characterization of surface water Dickeya isolates.</title>
        <authorList>
            <person name="Van Gijsegem F."/>
            <person name="Pedron J."/>
        </authorList>
    </citation>
    <scope>NUCLEOTIDE SEQUENCE [LARGE SCALE GENOMIC DNA]</scope>
    <source>
        <strain evidence="2 3">FVG1-MFV-O17</strain>
    </source>
</reference>
<comment type="caution">
    <text evidence="2">The sequence shown here is derived from an EMBL/GenBank/DDBJ whole genome shotgun (WGS) entry which is preliminary data.</text>
</comment>
<evidence type="ECO:0000259" key="1">
    <source>
        <dbReference type="Pfam" id="PF08241"/>
    </source>
</evidence>
<dbReference type="InterPro" id="IPR013216">
    <property type="entry name" value="Methyltransf_11"/>
</dbReference>
<keyword evidence="2" id="KW-0808">Transferase</keyword>